<proteinExistence type="predicted"/>
<sequence>MRQPLALPRGLQCSCPSFGAAGQFMPHHRHAAGTEVIECLSDTVSNPILPDTDDVSDDDRLGEPVSRNEQVRGVPESHDQESSPGASRDNALSPTRRTVGSRYELRNNPAPLTRLRDHLV</sequence>
<name>A0AAV7WRZ6_PLEWA</name>
<keyword evidence="3" id="KW-1185">Reference proteome</keyword>
<dbReference type="Proteomes" id="UP001066276">
    <property type="component" value="Chromosome 1_1"/>
</dbReference>
<comment type="caution">
    <text evidence="2">The sequence shown here is derived from an EMBL/GenBank/DDBJ whole genome shotgun (WGS) entry which is preliminary data.</text>
</comment>
<dbReference type="AlphaFoldDB" id="A0AAV7WRZ6"/>
<evidence type="ECO:0000313" key="2">
    <source>
        <dbReference type="EMBL" id="KAJ1215447.1"/>
    </source>
</evidence>
<feature type="region of interest" description="Disordered" evidence="1">
    <location>
        <begin position="44"/>
        <end position="120"/>
    </location>
</feature>
<feature type="compositionally biased region" description="Polar residues" evidence="1">
    <location>
        <begin position="82"/>
        <end position="98"/>
    </location>
</feature>
<evidence type="ECO:0000256" key="1">
    <source>
        <dbReference type="SAM" id="MobiDB-lite"/>
    </source>
</evidence>
<organism evidence="2 3">
    <name type="scientific">Pleurodeles waltl</name>
    <name type="common">Iberian ribbed newt</name>
    <dbReference type="NCBI Taxonomy" id="8319"/>
    <lineage>
        <taxon>Eukaryota</taxon>
        <taxon>Metazoa</taxon>
        <taxon>Chordata</taxon>
        <taxon>Craniata</taxon>
        <taxon>Vertebrata</taxon>
        <taxon>Euteleostomi</taxon>
        <taxon>Amphibia</taxon>
        <taxon>Batrachia</taxon>
        <taxon>Caudata</taxon>
        <taxon>Salamandroidea</taxon>
        <taxon>Salamandridae</taxon>
        <taxon>Pleurodelinae</taxon>
        <taxon>Pleurodeles</taxon>
    </lineage>
</organism>
<protein>
    <submittedName>
        <fullName evidence="2">Uncharacterized protein</fullName>
    </submittedName>
</protein>
<reference evidence="2" key="1">
    <citation type="journal article" date="2022" name="bioRxiv">
        <title>Sequencing and chromosome-scale assembly of the giantPleurodeles waltlgenome.</title>
        <authorList>
            <person name="Brown T."/>
            <person name="Elewa A."/>
            <person name="Iarovenko S."/>
            <person name="Subramanian E."/>
            <person name="Araus A.J."/>
            <person name="Petzold A."/>
            <person name="Susuki M."/>
            <person name="Suzuki K.-i.T."/>
            <person name="Hayashi T."/>
            <person name="Toyoda A."/>
            <person name="Oliveira C."/>
            <person name="Osipova E."/>
            <person name="Leigh N.D."/>
            <person name="Simon A."/>
            <person name="Yun M.H."/>
        </authorList>
    </citation>
    <scope>NUCLEOTIDE SEQUENCE</scope>
    <source>
        <strain evidence="2">20211129_DDA</strain>
        <tissue evidence="2">Liver</tissue>
    </source>
</reference>
<evidence type="ECO:0000313" key="3">
    <source>
        <dbReference type="Proteomes" id="UP001066276"/>
    </source>
</evidence>
<dbReference type="EMBL" id="JANPWB010000001">
    <property type="protein sequence ID" value="KAJ1215447.1"/>
    <property type="molecule type" value="Genomic_DNA"/>
</dbReference>
<gene>
    <name evidence="2" type="ORF">NDU88_003056</name>
</gene>
<accession>A0AAV7WRZ6</accession>